<reference evidence="5" key="2">
    <citation type="submission" date="2021-12" db="EMBL/GenBank/DDBJ databases">
        <title>Resequencing data analysis of finger millet.</title>
        <authorList>
            <person name="Hatakeyama M."/>
            <person name="Aluri S."/>
            <person name="Balachadran M.T."/>
            <person name="Sivarajan S.R."/>
            <person name="Poveda L."/>
            <person name="Shimizu-Inatsugi R."/>
            <person name="Schlapbach R."/>
            <person name="Sreeman S.M."/>
            <person name="Shimizu K.K."/>
        </authorList>
    </citation>
    <scope>NUCLEOTIDE SEQUENCE</scope>
</reference>
<dbReference type="PANTHER" id="PTHR48048">
    <property type="entry name" value="GLYCOSYLTRANSFERASE"/>
    <property type="match status" value="1"/>
</dbReference>
<comment type="similarity">
    <text evidence="1">Belongs to the UDP-glycosyltransferase family.</text>
</comment>
<dbReference type="Proteomes" id="UP001054889">
    <property type="component" value="Unassembled WGS sequence"/>
</dbReference>
<feature type="region of interest" description="Disordered" evidence="4">
    <location>
        <begin position="1"/>
        <end position="23"/>
    </location>
</feature>
<dbReference type="Pfam" id="PF00201">
    <property type="entry name" value="UDPGT"/>
    <property type="match status" value="1"/>
</dbReference>
<keyword evidence="3" id="KW-0808">Transferase</keyword>
<sequence>MVAEGDGFGSGTGVEREEEIVRGHGELGTKKKLRCRHARSLLSVGAPGSCRRSRAAGSPCEINGNRNAVSHEQIREIAAGLESSGCRVLWVLKTTTVDRDDAAELADVLGAGFLDRVRDRGLVTKAWVDQEALLKHPALGLFLSHSGWNSVTEAAGINGGGERRRGGVDGALELGRRGQAGEWEGDRGEGEGGDDRRGSPGQGGEGRGGGGQGRRRGRHELPEHAGVHRQAQGRLSMDTQ</sequence>
<feature type="compositionally biased region" description="Gly residues" evidence="4">
    <location>
        <begin position="1"/>
        <end position="12"/>
    </location>
</feature>
<feature type="compositionally biased region" description="Gly residues" evidence="4">
    <location>
        <begin position="200"/>
        <end position="212"/>
    </location>
</feature>
<evidence type="ECO:0000256" key="2">
    <source>
        <dbReference type="ARBA" id="ARBA00022676"/>
    </source>
</evidence>
<evidence type="ECO:0000256" key="1">
    <source>
        <dbReference type="ARBA" id="ARBA00009995"/>
    </source>
</evidence>
<dbReference type="SUPFAM" id="SSF53756">
    <property type="entry name" value="UDP-Glycosyltransferase/glycogen phosphorylase"/>
    <property type="match status" value="1"/>
</dbReference>
<dbReference type="AlphaFoldDB" id="A0AAV5CN74"/>
<accession>A0AAV5CN74</accession>
<name>A0AAV5CN74_ELECO</name>
<feature type="compositionally biased region" description="Basic and acidic residues" evidence="4">
    <location>
        <begin position="184"/>
        <end position="198"/>
    </location>
</feature>
<dbReference type="InterPro" id="IPR002213">
    <property type="entry name" value="UDP_glucos_trans"/>
</dbReference>
<dbReference type="InterPro" id="IPR050481">
    <property type="entry name" value="UDP-glycosyltransf_plant"/>
</dbReference>
<dbReference type="PANTHER" id="PTHR48048:SF76">
    <property type="entry name" value="UDP-GLYCOSYLTRANSFERASE 708D1-LIKE"/>
    <property type="match status" value="1"/>
</dbReference>
<evidence type="ECO:0000313" key="6">
    <source>
        <dbReference type="Proteomes" id="UP001054889"/>
    </source>
</evidence>
<feature type="region of interest" description="Disordered" evidence="4">
    <location>
        <begin position="154"/>
        <end position="240"/>
    </location>
</feature>
<evidence type="ECO:0000256" key="4">
    <source>
        <dbReference type="SAM" id="MobiDB-lite"/>
    </source>
</evidence>
<proteinExistence type="inferred from homology"/>
<dbReference type="GO" id="GO:0035251">
    <property type="term" value="F:UDP-glucosyltransferase activity"/>
    <property type="evidence" value="ECO:0007669"/>
    <property type="project" value="InterPro"/>
</dbReference>
<evidence type="ECO:0000256" key="3">
    <source>
        <dbReference type="ARBA" id="ARBA00022679"/>
    </source>
</evidence>
<dbReference type="EMBL" id="BQKI01000008">
    <property type="protein sequence ID" value="GJM99998.1"/>
    <property type="molecule type" value="Genomic_DNA"/>
</dbReference>
<dbReference type="Gene3D" id="3.40.50.2000">
    <property type="entry name" value="Glycogen Phosphorylase B"/>
    <property type="match status" value="1"/>
</dbReference>
<protein>
    <submittedName>
        <fullName evidence="5">Uncharacterized protein</fullName>
    </submittedName>
</protein>
<organism evidence="5 6">
    <name type="scientific">Eleusine coracana subsp. coracana</name>
    <dbReference type="NCBI Taxonomy" id="191504"/>
    <lineage>
        <taxon>Eukaryota</taxon>
        <taxon>Viridiplantae</taxon>
        <taxon>Streptophyta</taxon>
        <taxon>Embryophyta</taxon>
        <taxon>Tracheophyta</taxon>
        <taxon>Spermatophyta</taxon>
        <taxon>Magnoliopsida</taxon>
        <taxon>Liliopsida</taxon>
        <taxon>Poales</taxon>
        <taxon>Poaceae</taxon>
        <taxon>PACMAD clade</taxon>
        <taxon>Chloridoideae</taxon>
        <taxon>Cynodonteae</taxon>
        <taxon>Eleusininae</taxon>
        <taxon>Eleusine</taxon>
    </lineage>
</organism>
<evidence type="ECO:0000313" key="5">
    <source>
        <dbReference type="EMBL" id="GJM99998.1"/>
    </source>
</evidence>
<keyword evidence="2" id="KW-0328">Glycosyltransferase</keyword>
<keyword evidence="6" id="KW-1185">Reference proteome</keyword>
<reference evidence="5" key="1">
    <citation type="journal article" date="2018" name="DNA Res.">
        <title>Multiple hybrid de novo genome assembly of finger millet, an orphan allotetraploid crop.</title>
        <authorList>
            <person name="Hatakeyama M."/>
            <person name="Aluri S."/>
            <person name="Balachadran M.T."/>
            <person name="Sivarajan S.R."/>
            <person name="Patrignani A."/>
            <person name="Gruter S."/>
            <person name="Poveda L."/>
            <person name="Shimizu-Inatsugi R."/>
            <person name="Baeten J."/>
            <person name="Francoijs K.J."/>
            <person name="Nataraja K.N."/>
            <person name="Reddy Y.A.N."/>
            <person name="Phadnis S."/>
            <person name="Ravikumar R.L."/>
            <person name="Schlapbach R."/>
            <person name="Sreeman S.M."/>
            <person name="Shimizu K.K."/>
        </authorList>
    </citation>
    <scope>NUCLEOTIDE SEQUENCE</scope>
</reference>
<gene>
    <name evidence="5" type="primary">ga17146</name>
    <name evidence="5" type="ORF">PR202_ga17146</name>
</gene>
<comment type="caution">
    <text evidence="5">The sequence shown here is derived from an EMBL/GenBank/DDBJ whole genome shotgun (WGS) entry which is preliminary data.</text>
</comment>